<protein>
    <submittedName>
        <fullName evidence="3">Transposase</fullName>
    </submittedName>
</protein>
<sequence>MKDVRGFFASELDDRWEVDRWRRGKVNGTESRGRRRLQQRIPLRQCRLV</sequence>
<reference evidence="1 2" key="2">
    <citation type="submission" date="2018-11" db="EMBL/GenBank/DDBJ databases">
        <authorList>
            <consortium name="Pathogen Informatics"/>
        </authorList>
    </citation>
    <scope>NUCLEOTIDE SEQUENCE [LARGE SCALE GENOMIC DNA]</scope>
    <source>
        <strain evidence="1 2">MHpl1</strain>
    </source>
</reference>
<dbReference type="EMBL" id="UZAF01017085">
    <property type="protein sequence ID" value="VDO37760.1"/>
    <property type="molecule type" value="Genomic_DNA"/>
</dbReference>
<gene>
    <name evidence="1" type="ORF">HPLM_LOCUS9533</name>
</gene>
<evidence type="ECO:0000313" key="1">
    <source>
        <dbReference type="EMBL" id="VDO37760.1"/>
    </source>
</evidence>
<evidence type="ECO:0000313" key="2">
    <source>
        <dbReference type="Proteomes" id="UP000268014"/>
    </source>
</evidence>
<keyword evidence="2" id="KW-1185">Reference proteome</keyword>
<accession>A0A0N4WFN3</accession>
<name>A0A0N4WFN3_HAEPC</name>
<dbReference type="Proteomes" id="UP000268014">
    <property type="component" value="Unassembled WGS sequence"/>
</dbReference>
<organism evidence="3">
    <name type="scientific">Haemonchus placei</name>
    <name type="common">Barber's pole worm</name>
    <dbReference type="NCBI Taxonomy" id="6290"/>
    <lineage>
        <taxon>Eukaryota</taxon>
        <taxon>Metazoa</taxon>
        <taxon>Ecdysozoa</taxon>
        <taxon>Nematoda</taxon>
        <taxon>Chromadorea</taxon>
        <taxon>Rhabditida</taxon>
        <taxon>Rhabditina</taxon>
        <taxon>Rhabditomorpha</taxon>
        <taxon>Strongyloidea</taxon>
        <taxon>Trichostrongylidae</taxon>
        <taxon>Haemonchus</taxon>
    </lineage>
</organism>
<reference evidence="3" key="1">
    <citation type="submission" date="2017-02" db="UniProtKB">
        <authorList>
            <consortium name="WormBaseParasite"/>
        </authorList>
    </citation>
    <scope>IDENTIFICATION</scope>
</reference>
<proteinExistence type="predicted"/>
<dbReference type="AlphaFoldDB" id="A0A0N4WFN3"/>
<evidence type="ECO:0000313" key="3">
    <source>
        <dbReference type="WBParaSite" id="HPLM_0000954101-mRNA-1"/>
    </source>
</evidence>
<dbReference type="WBParaSite" id="HPLM_0000954101-mRNA-1">
    <property type="protein sequence ID" value="HPLM_0000954101-mRNA-1"/>
    <property type="gene ID" value="HPLM_0000954101"/>
</dbReference>